<accession>A0A8K0WPF8</accession>
<evidence type="ECO:0000313" key="2">
    <source>
        <dbReference type="EMBL" id="KAH7316424.1"/>
    </source>
</evidence>
<organism evidence="2 3">
    <name type="scientific">Stachybotrys elegans</name>
    <dbReference type="NCBI Taxonomy" id="80388"/>
    <lineage>
        <taxon>Eukaryota</taxon>
        <taxon>Fungi</taxon>
        <taxon>Dikarya</taxon>
        <taxon>Ascomycota</taxon>
        <taxon>Pezizomycotina</taxon>
        <taxon>Sordariomycetes</taxon>
        <taxon>Hypocreomycetidae</taxon>
        <taxon>Hypocreales</taxon>
        <taxon>Stachybotryaceae</taxon>
        <taxon>Stachybotrys</taxon>
    </lineage>
</organism>
<protein>
    <submittedName>
        <fullName evidence="2">Uncharacterized protein</fullName>
    </submittedName>
</protein>
<dbReference type="Proteomes" id="UP000813444">
    <property type="component" value="Unassembled WGS sequence"/>
</dbReference>
<name>A0A8K0WPF8_9HYPO</name>
<sequence>MEGGAPWKRTGKPEAKRKIRESRKDTDREGQRSRRATKQKRKQQGALTGPISTVQDELQGTGG</sequence>
<evidence type="ECO:0000313" key="3">
    <source>
        <dbReference type="Proteomes" id="UP000813444"/>
    </source>
</evidence>
<feature type="region of interest" description="Disordered" evidence="1">
    <location>
        <begin position="1"/>
        <end position="63"/>
    </location>
</feature>
<proteinExistence type="predicted"/>
<reference evidence="2" key="1">
    <citation type="journal article" date="2021" name="Nat. Commun.">
        <title>Genetic determinants of endophytism in the Arabidopsis root mycobiome.</title>
        <authorList>
            <person name="Mesny F."/>
            <person name="Miyauchi S."/>
            <person name="Thiergart T."/>
            <person name="Pickel B."/>
            <person name="Atanasova L."/>
            <person name="Karlsson M."/>
            <person name="Huettel B."/>
            <person name="Barry K.W."/>
            <person name="Haridas S."/>
            <person name="Chen C."/>
            <person name="Bauer D."/>
            <person name="Andreopoulos W."/>
            <person name="Pangilinan J."/>
            <person name="LaButti K."/>
            <person name="Riley R."/>
            <person name="Lipzen A."/>
            <person name="Clum A."/>
            <person name="Drula E."/>
            <person name="Henrissat B."/>
            <person name="Kohler A."/>
            <person name="Grigoriev I.V."/>
            <person name="Martin F.M."/>
            <person name="Hacquard S."/>
        </authorList>
    </citation>
    <scope>NUCLEOTIDE SEQUENCE</scope>
    <source>
        <strain evidence="2">MPI-CAGE-CH-0235</strain>
    </source>
</reference>
<keyword evidence="3" id="KW-1185">Reference proteome</keyword>
<feature type="compositionally biased region" description="Basic residues" evidence="1">
    <location>
        <begin position="33"/>
        <end position="43"/>
    </location>
</feature>
<dbReference type="AlphaFoldDB" id="A0A8K0WPF8"/>
<comment type="caution">
    <text evidence="2">The sequence shown here is derived from an EMBL/GenBank/DDBJ whole genome shotgun (WGS) entry which is preliminary data.</text>
</comment>
<evidence type="ECO:0000256" key="1">
    <source>
        <dbReference type="SAM" id="MobiDB-lite"/>
    </source>
</evidence>
<feature type="compositionally biased region" description="Polar residues" evidence="1">
    <location>
        <begin position="50"/>
        <end position="63"/>
    </location>
</feature>
<dbReference type="EMBL" id="JAGPNK010000008">
    <property type="protein sequence ID" value="KAH7316424.1"/>
    <property type="molecule type" value="Genomic_DNA"/>
</dbReference>
<gene>
    <name evidence="2" type="ORF">B0I35DRAFT_433040</name>
</gene>
<feature type="compositionally biased region" description="Basic and acidic residues" evidence="1">
    <location>
        <begin position="11"/>
        <end position="32"/>
    </location>
</feature>